<organism evidence="2 3">
    <name type="scientific">Pleurodeles waltl</name>
    <name type="common">Iberian ribbed newt</name>
    <dbReference type="NCBI Taxonomy" id="8319"/>
    <lineage>
        <taxon>Eukaryota</taxon>
        <taxon>Metazoa</taxon>
        <taxon>Chordata</taxon>
        <taxon>Craniata</taxon>
        <taxon>Vertebrata</taxon>
        <taxon>Euteleostomi</taxon>
        <taxon>Amphibia</taxon>
        <taxon>Batrachia</taxon>
        <taxon>Caudata</taxon>
        <taxon>Salamandroidea</taxon>
        <taxon>Salamandridae</taxon>
        <taxon>Pleurodelinae</taxon>
        <taxon>Pleurodeles</taxon>
    </lineage>
</organism>
<accession>A0AAV7S2X7</accession>
<dbReference type="EMBL" id="JANPWB010000009">
    <property type="protein sequence ID" value="KAJ1157383.1"/>
    <property type="molecule type" value="Genomic_DNA"/>
</dbReference>
<comment type="caution">
    <text evidence="2">The sequence shown here is derived from an EMBL/GenBank/DDBJ whole genome shotgun (WGS) entry which is preliminary data.</text>
</comment>
<sequence length="91" mass="9443">MFFISKTSFVSCYCTKEEEKARGEKARGVSGSGSQVSSAKPARSQQVGASAKVLKQSGAAQSSPPALVSLPVLLVLLQPPDHGIALSIARL</sequence>
<evidence type="ECO:0000313" key="2">
    <source>
        <dbReference type="EMBL" id="KAJ1157383.1"/>
    </source>
</evidence>
<evidence type="ECO:0000313" key="3">
    <source>
        <dbReference type="Proteomes" id="UP001066276"/>
    </source>
</evidence>
<keyword evidence="3" id="KW-1185">Reference proteome</keyword>
<dbReference type="Proteomes" id="UP001066276">
    <property type="component" value="Chromosome 5"/>
</dbReference>
<feature type="compositionally biased region" description="Low complexity" evidence="1">
    <location>
        <begin position="28"/>
        <end position="38"/>
    </location>
</feature>
<reference evidence="2" key="1">
    <citation type="journal article" date="2022" name="bioRxiv">
        <title>Sequencing and chromosome-scale assembly of the giantPleurodeles waltlgenome.</title>
        <authorList>
            <person name="Brown T."/>
            <person name="Elewa A."/>
            <person name="Iarovenko S."/>
            <person name="Subramanian E."/>
            <person name="Araus A.J."/>
            <person name="Petzold A."/>
            <person name="Susuki M."/>
            <person name="Suzuki K.-i.T."/>
            <person name="Hayashi T."/>
            <person name="Toyoda A."/>
            <person name="Oliveira C."/>
            <person name="Osipova E."/>
            <person name="Leigh N.D."/>
            <person name="Simon A."/>
            <person name="Yun M.H."/>
        </authorList>
    </citation>
    <scope>NUCLEOTIDE SEQUENCE</scope>
    <source>
        <strain evidence="2">20211129_DDA</strain>
        <tissue evidence="2">Liver</tissue>
    </source>
</reference>
<dbReference type="AlphaFoldDB" id="A0AAV7S2X7"/>
<proteinExistence type="predicted"/>
<feature type="region of interest" description="Disordered" evidence="1">
    <location>
        <begin position="18"/>
        <end position="63"/>
    </location>
</feature>
<protein>
    <submittedName>
        <fullName evidence="2">Uncharacterized protein</fullName>
    </submittedName>
</protein>
<gene>
    <name evidence="2" type="ORF">NDU88_010096</name>
</gene>
<feature type="compositionally biased region" description="Basic and acidic residues" evidence="1">
    <location>
        <begin position="18"/>
        <end position="27"/>
    </location>
</feature>
<name>A0AAV7S2X7_PLEWA</name>
<evidence type="ECO:0000256" key="1">
    <source>
        <dbReference type="SAM" id="MobiDB-lite"/>
    </source>
</evidence>